<evidence type="ECO:0000256" key="1">
    <source>
        <dbReference type="ARBA" id="ARBA00004418"/>
    </source>
</evidence>
<keyword evidence="7 10" id="KW-0574">Periplasm</keyword>
<dbReference type="Proteomes" id="UP001336250">
    <property type="component" value="Unassembled WGS sequence"/>
</dbReference>
<dbReference type="GO" id="GO:0042597">
    <property type="term" value="C:periplasmic space"/>
    <property type="evidence" value="ECO:0007669"/>
    <property type="project" value="UniProtKB-SubCell"/>
</dbReference>
<sequence precursor="true">MNALRPWLGASACLVVAMAAVAMPAHADAVDTLREFVRDVKTGRADFTQTVTSPDGAKKKVSTGQFEFARPDRFRFAYAKPFEQLVVGDGQQVWLYDADLNQVSVRGMSGALGATPAALLAGKSLDQDFELSAQPSAQGLDWALATPKQKDGAFQSLRVGFRGKVLAAVEIVDGFGQRSVLEFRDMQTNVALGEQAFRFVPPKGAEVLKQP</sequence>
<dbReference type="InterPro" id="IPR004564">
    <property type="entry name" value="OM_lipoprot_carrier_LolA-like"/>
</dbReference>
<comment type="similarity">
    <text evidence="2 10">Belongs to the LolA family.</text>
</comment>
<dbReference type="EMBL" id="JAZIBG010000017">
    <property type="protein sequence ID" value="MEF7613342.1"/>
    <property type="molecule type" value="Genomic_DNA"/>
</dbReference>
<keyword evidence="6 10" id="KW-0732">Signal</keyword>
<dbReference type="NCBIfam" id="TIGR00547">
    <property type="entry name" value="lolA"/>
    <property type="match status" value="1"/>
</dbReference>
<evidence type="ECO:0000256" key="8">
    <source>
        <dbReference type="ARBA" id="ARBA00022927"/>
    </source>
</evidence>
<dbReference type="AlphaFoldDB" id="A0AAW9Q9F5"/>
<evidence type="ECO:0000256" key="7">
    <source>
        <dbReference type="ARBA" id="ARBA00022764"/>
    </source>
</evidence>
<organism evidence="11 12">
    <name type="scientific">Aquincola agrisoli</name>
    <dbReference type="NCBI Taxonomy" id="3119538"/>
    <lineage>
        <taxon>Bacteria</taxon>
        <taxon>Pseudomonadati</taxon>
        <taxon>Pseudomonadota</taxon>
        <taxon>Betaproteobacteria</taxon>
        <taxon>Burkholderiales</taxon>
        <taxon>Sphaerotilaceae</taxon>
        <taxon>Aquincola</taxon>
    </lineage>
</organism>
<gene>
    <name evidence="10 11" type="primary">lolA</name>
    <name evidence="11" type="ORF">V4F39_05410</name>
</gene>
<proteinExistence type="inferred from homology"/>
<comment type="function">
    <text evidence="10">Participates in the translocation of lipoproteins from the inner membrane to the outer membrane. Only forms a complex with a lipoprotein if the residue after the N-terminal Cys is not an aspartate (The Asp acts as a targeting signal to indicate that the lipoprotein should stay in the inner membrane).</text>
</comment>
<keyword evidence="9 10" id="KW-0143">Chaperone</keyword>
<evidence type="ECO:0000256" key="3">
    <source>
        <dbReference type="ARBA" id="ARBA00011245"/>
    </source>
</evidence>
<dbReference type="CDD" id="cd16325">
    <property type="entry name" value="LolA"/>
    <property type="match status" value="1"/>
</dbReference>
<dbReference type="GO" id="GO:0042953">
    <property type="term" value="P:lipoprotein transport"/>
    <property type="evidence" value="ECO:0007669"/>
    <property type="project" value="InterPro"/>
</dbReference>
<comment type="subunit">
    <text evidence="3 10">Monomer.</text>
</comment>
<reference evidence="11 12" key="1">
    <citation type="submission" date="2024-02" db="EMBL/GenBank/DDBJ databases">
        <title>Genome sequence of Aquincola sp. MAHUQ-54.</title>
        <authorList>
            <person name="Huq M.A."/>
        </authorList>
    </citation>
    <scope>NUCLEOTIDE SEQUENCE [LARGE SCALE GENOMIC DNA]</scope>
    <source>
        <strain evidence="11 12">MAHUQ-54</strain>
    </source>
</reference>
<feature type="signal peptide" evidence="10">
    <location>
        <begin position="1"/>
        <end position="27"/>
    </location>
</feature>
<name>A0AAW9Q9F5_9BURK</name>
<evidence type="ECO:0000256" key="4">
    <source>
        <dbReference type="ARBA" id="ARBA00014035"/>
    </source>
</evidence>
<dbReference type="HAMAP" id="MF_00240">
    <property type="entry name" value="LolA"/>
    <property type="match status" value="1"/>
</dbReference>
<dbReference type="SUPFAM" id="SSF89392">
    <property type="entry name" value="Prokaryotic lipoproteins and lipoprotein localization factors"/>
    <property type="match status" value="1"/>
</dbReference>
<evidence type="ECO:0000256" key="6">
    <source>
        <dbReference type="ARBA" id="ARBA00022729"/>
    </source>
</evidence>
<evidence type="ECO:0000256" key="10">
    <source>
        <dbReference type="HAMAP-Rule" id="MF_00240"/>
    </source>
</evidence>
<dbReference type="InterPro" id="IPR029046">
    <property type="entry name" value="LolA/LolB/LppX"/>
</dbReference>
<evidence type="ECO:0000256" key="2">
    <source>
        <dbReference type="ARBA" id="ARBA00007615"/>
    </source>
</evidence>
<keyword evidence="5 10" id="KW-0813">Transport</keyword>
<evidence type="ECO:0000256" key="5">
    <source>
        <dbReference type="ARBA" id="ARBA00022448"/>
    </source>
</evidence>
<dbReference type="InterPro" id="IPR018323">
    <property type="entry name" value="OM_lipoprot_carrier_LolA_Pbac"/>
</dbReference>
<keyword evidence="12" id="KW-1185">Reference proteome</keyword>
<accession>A0AAW9Q9F5</accession>
<dbReference type="Pfam" id="PF03548">
    <property type="entry name" value="LolA"/>
    <property type="match status" value="1"/>
</dbReference>
<protein>
    <recommendedName>
        <fullName evidence="4 10">Outer-membrane lipoprotein carrier protein</fullName>
    </recommendedName>
</protein>
<keyword evidence="11" id="KW-0449">Lipoprotein</keyword>
<dbReference type="PANTHER" id="PTHR35869:SF1">
    <property type="entry name" value="OUTER-MEMBRANE LIPOPROTEIN CARRIER PROTEIN"/>
    <property type="match status" value="1"/>
</dbReference>
<comment type="caution">
    <text evidence="11">The sequence shown here is derived from an EMBL/GenBank/DDBJ whole genome shotgun (WGS) entry which is preliminary data.</text>
</comment>
<evidence type="ECO:0000256" key="9">
    <source>
        <dbReference type="ARBA" id="ARBA00023186"/>
    </source>
</evidence>
<comment type="subcellular location">
    <subcellularLocation>
        <location evidence="1 10">Periplasm</location>
    </subcellularLocation>
</comment>
<dbReference type="PANTHER" id="PTHR35869">
    <property type="entry name" value="OUTER-MEMBRANE LIPOPROTEIN CARRIER PROTEIN"/>
    <property type="match status" value="1"/>
</dbReference>
<keyword evidence="8 10" id="KW-0653">Protein transport</keyword>
<dbReference type="GO" id="GO:0044874">
    <property type="term" value="P:lipoprotein localization to outer membrane"/>
    <property type="evidence" value="ECO:0007669"/>
    <property type="project" value="UniProtKB-UniRule"/>
</dbReference>
<dbReference type="RefSeq" id="WP_332288285.1">
    <property type="nucleotide sequence ID" value="NZ_JAZIBG010000017.1"/>
</dbReference>
<dbReference type="Gene3D" id="2.50.20.10">
    <property type="entry name" value="Lipoprotein localisation LolA/LolB/LppX"/>
    <property type="match status" value="1"/>
</dbReference>
<evidence type="ECO:0000313" key="11">
    <source>
        <dbReference type="EMBL" id="MEF7613342.1"/>
    </source>
</evidence>
<evidence type="ECO:0000313" key="12">
    <source>
        <dbReference type="Proteomes" id="UP001336250"/>
    </source>
</evidence>
<feature type="chain" id="PRO_5043072760" description="Outer-membrane lipoprotein carrier protein" evidence="10">
    <location>
        <begin position="28"/>
        <end position="211"/>
    </location>
</feature>